<evidence type="ECO:0000259" key="2">
    <source>
        <dbReference type="Pfam" id="PF12776"/>
    </source>
</evidence>
<dbReference type="KEGG" id="dcr:108222434"/>
<evidence type="ECO:0000256" key="1">
    <source>
        <dbReference type="SAM" id="MobiDB-lite"/>
    </source>
</evidence>
<sequence>MDDVQDDVQIVKKRKGYGQWTQEESKALLEIMVDAANRGWRDNSGVFTKQIVEDRILPALNAKLGCNKTYNHYYSRLKWFKGRWIAYSTLLKFNSGFGYDSISKKFTAPNEVWDDYLKAHPKDKSLRDGVSDDYEDLQIAVGGGVAIGKNSIGLGNATDARTLQASEVQDTCIDDLTYDLEEFEQNNSPLTGSPEVFELPKKKLPTKRARSDNEGSSNSSSNNPKSDILENLAKLTTTFEGVYGLLQKRENERMYTAWDAIKEVPNLSEDVRLEAFNLLDTKTKKDGFLRMTPEERANWILRMMGK</sequence>
<dbReference type="InterPro" id="IPR056253">
    <property type="entry name" value="At2g29880-like_C"/>
</dbReference>
<dbReference type="PANTHER" id="PTHR47864:SF2">
    <property type="entry name" value="MYB_SANT-LIKE DNA-BINDING DOMAIN PROTEIN"/>
    <property type="match status" value="1"/>
</dbReference>
<evidence type="ECO:0000259" key="3">
    <source>
        <dbReference type="Pfam" id="PF24769"/>
    </source>
</evidence>
<accession>A0AAF0W6C3</accession>
<dbReference type="AlphaFoldDB" id="A0AAF0W6C3"/>
<feature type="region of interest" description="Disordered" evidence="1">
    <location>
        <begin position="184"/>
        <end position="227"/>
    </location>
</feature>
<feature type="domain" description="At2g29880-like C-terminal" evidence="3">
    <location>
        <begin position="258"/>
        <end position="302"/>
    </location>
</feature>
<proteinExistence type="predicted"/>
<reference evidence="4" key="2">
    <citation type="submission" date="2022-03" db="EMBL/GenBank/DDBJ databases">
        <title>Draft title - Genomic analysis of global carrot germplasm unveils the trajectory of domestication and the origin of high carotenoid orange carrot.</title>
        <authorList>
            <person name="Iorizzo M."/>
            <person name="Ellison S."/>
            <person name="Senalik D."/>
            <person name="Macko-Podgorni A."/>
            <person name="Grzebelus D."/>
            <person name="Bostan H."/>
            <person name="Rolling W."/>
            <person name="Curaba J."/>
            <person name="Simon P."/>
        </authorList>
    </citation>
    <scope>NUCLEOTIDE SEQUENCE</scope>
    <source>
        <tissue evidence="4">Leaf</tissue>
    </source>
</reference>
<evidence type="ECO:0000313" key="5">
    <source>
        <dbReference type="Proteomes" id="UP000077755"/>
    </source>
</evidence>
<protein>
    <recommendedName>
        <fullName evidence="6">Myb/SANT-like domain-containing protein</fullName>
    </recommendedName>
</protein>
<name>A0AAF0W6C3_DAUCS</name>
<dbReference type="InterPro" id="IPR055314">
    <property type="entry name" value="At2g29880-like"/>
</dbReference>
<organism evidence="4 5">
    <name type="scientific">Daucus carota subsp. sativus</name>
    <name type="common">Carrot</name>
    <dbReference type="NCBI Taxonomy" id="79200"/>
    <lineage>
        <taxon>Eukaryota</taxon>
        <taxon>Viridiplantae</taxon>
        <taxon>Streptophyta</taxon>
        <taxon>Embryophyta</taxon>
        <taxon>Tracheophyta</taxon>
        <taxon>Spermatophyta</taxon>
        <taxon>Magnoliopsida</taxon>
        <taxon>eudicotyledons</taxon>
        <taxon>Gunneridae</taxon>
        <taxon>Pentapetalae</taxon>
        <taxon>asterids</taxon>
        <taxon>campanulids</taxon>
        <taxon>Apiales</taxon>
        <taxon>Apiaceae</taxon>
        <taxon>Apioideae</taxon>
        <taxon>Scandiceae</taxon>
        <taxon>Daucinae</taxon>
        <taxon>Daucus</taxon>
        <taxon>Daucus sect. Daucus</taxon>
    </lineage>
</organism>
<dbReference type="PANTHER" id="PTHR47864">
    <property type="entry name" value="TRANSMEMBRANE PROTEIN"/>
    <property type="match status" value="1"/>
</dbReference>
<feature type="domain" description="Myb/SANT-like" evidence="2">
    <location>
        <begin position="19"/>
        <end position="116"/>
    </location>
</feature>
<dbReference type="Proteomes" id="UP000077755">
    <property type="component" value="Chromosome 1"/>
</dbReference>
<dbReference type="Pfam" id="PF24769">
    <property type="entry name" value="At2g29880_C"/>
    <property type="match status" value="1"/>
</dbReference>
<evidence type="ECO:0008006" key="6">
    <source>
        <dbReference type="Google" id="ProtNLM"/>
    </source>
</evidence>
<dbReference type="InterPro" id="IPR024752">
    <property type="entry name" value="Myb/SANT-like_dom"/>
</dbReference>
<reference evidence="4" key="1">
    <citation type="journal article" date="2016" name="Nat. Genet.">
        <title>A high-quality carrot genome assembly provides new insights into carotenoid accumulation and asterid genome evolution.</title>
        <authorList>
            <person name="Iorizzo M."/>
            <person name="Ellison S."/>
            <person name="Senalik D."/>
            <person name="Zeng P."/>
            <person name="Satapoomin P."/>
            <person name="Huang J."/>
            <person name="Bowman M."/>
            <person name="Iovene M."/>
            <person name="Sanseverino W."/>
            <person name="Cavagnaro P."/>
            <person name="Yildiz M."/>
            <person name="Macko-Podgorni A."/>
            <person name="Moranska E."/>
            <person name="Grzebelus E."/>
            <person name="Grzebelus D."/>
            <person name="Ashrafi H."/>
            <person name="Zheng Z."/>
            <person name="Cheng S."/>
            <person name="Spooner D."/>
            <person name="Van Deynze A."/>
            <person name="Simon P."/>
        </authorList>
    </citation>
    <scope>NUCLEOTIDE SEQUENCE</scope>
    <source>
        <tissue evidence="4">Leaf</tissue>
    </source>
</reference>
<dbReference type="Pfam" id="PF12776">
    <property type="entry name" value="Myb_DNA-bind_3"/>
    <property type="match status" value="1"/>
</dbReference>
<gene>
    <name evidence="4" type="ORF">DCAR_0103010</name>
</gene>
<evidence type="ECO:0000313" key="4">
    <source>
        <dbReference type="EMBL" id="WOG83832.1"/>
    </source>
</evidence>
<keyword evidence="5" id="KW-1185">Reference proteome</keyword>
<dbReference type="EMBL" id="CP093343">
    <property type="protein sequence ID" value="WOG83832.1"/>
    <property type="molecule type" value="Genomic_DNA"/>
</dbReference>